<dbReference type="PANTHER" id="PTHR42978">
    <property type="entry name" value="QUORUM-QUENCHING LACTONASE YTNP-RELATED-RELATED"/>
    <property type="match status" value="1"/>
</dbReference>
<evidence type="ECO:0000256" key="3">
    <source>
        <dbReference type="ARBA" id="ARBA00022723"/>
    </source>
</evidence>
<dbReference type="EMBL" id="KB468053">
    <property type="protein sequence ID" value="PCH40012.1"/>
    <property type="molecule type" value="Genomic_DNA"/>
</dbReference>
<dbReference type="GO" id="GO:0016787">
    <property type="term" value="F:hydrolase activity"/>
    <property type="evidence" value="ECO:0007669"/>
    <property type="project" value="UniProtKB-KW"/>
</dbReference>
<dbReference type="Proteomes" id="UP000218811">
    <property type="component" value="Unassembled WGS sequence"/>
</dbReference>
<reference evidence="7 8" key="1">
    <citation type="journal article" date="2012" name="Science">
        <title>The Paleozoic origin of enzymatic lignin decomposition reconstructed from 31 fungal genomes.</title>
        <authorList>
            <person name="Floudas D."/>
            <person name="Binder M."/>
            <person name="Riley R."/>
            <person name="Barry K."/>
            <person name="Blanchette R.A."/>
            <person name="Henrissat B."/>
            <person name="Martinez A.T."/>
            <person name="Otillar R."/>
            <person name="Spatafora J.W."/>
            <person name="Yadav J.S."/>
            <person name="Aerts A."/>
            <person name="Benoit I."/>
            <person name="Boyd A."/>
            <person name="Carlson A."/>
            <person name="Copeland A."/>
            <person name="Coutinho P.M."/>
            <person name="de Vries R.P."/>
            <person name="Ferreira P."/>
            <person name="Findley K."/>
            <person name="Foster B."/>
            <person name="Gaskell J."/>
            <person name="Glotzer D."/>
            <person name="Gorecki P."/>
            <person name="Heitman J."/>
            <person name="Hesse C."/>
            <person name="Hori C."/>
            <person name="Igarashi K."/>
            <person name="Jurgens J.A."/>
            <person name="Kallen N."/>
            <person name="Kersten P."/>
            <person name="Kohler A."/>
            <person name="Kuees U."/>
            <person name="Kumar T.K.A."/>
            <person name="Kuo A."/>
            <person name="LaButti K."/>
            <person name="Larrondo L.F."/>
            <person name="Lindquist E."/>
            <person name="Ling A."/>
            <person name="Lombard V."/>
            <person name="Lucas S."/>
            <person name="Lundell T."/>
            <person name="Martin R."/>
            <person name="McLaughlin D.J."/>
            <person name="Morgenstern I."/>
            <person name="Morin E."/>
            <person name="Murat C."/>
            <person name="Nagy L.G."/>
            <person name="Nolan M."/>
            <person name="Ohm R.A."/>
            <person name="Patyshakuliyeva A."/>
            <person name="Rokas A."/>
            <person name="Ruiz-Duenas F.J."/>
            <person name="Sabat G."/>
            <person name="Salamov A."/>
            <person name="Samejima M."/>
            <person name="Schmutz J."/>
            <person name="Slot J.C."/>
            <person name="St John F."/>
            <person name="Stenlid J."/>
            <person name="Sun H."/>
            <person name="Sun S."/>
            <person name="Syed K."/>
            <person name="Tsang A."/>
            <person name="Wiebenga A."/>
            <person name="Young D."/>
            <person name="Pisabarro A."/>
            <person name="Eastwood D.C."/>
            <person name="Martin F."/>
            <person name="Cullen D."/>
            <person name="Grigoriev I.V."/>
            <person name="Hibbett D.S."/>
        </authorList>
    </citation>
    <scope>NUCLEOTIDE SEQUENCE [LARGE SCALE GENOMIC DNA]</scope>
    <source>
        <strain evidence="7 8">MD-104</strain>
    </source>
</reference>
<keyword evidence="3" id="KW-0479">Metal-binding</keyword>
<dbReference type="GO" id="GO:0046872">
    <property type="term" value="F:metal ion binding"/>
    <property type="evidence" value="ECO:0007669"/>
    <property type="project" value="UniProtKB-KW"/>
</dbReference>
<dbReference type="Pfam" id="PF00753">
    <property type="entry name" value="Lactamase_B"/>
    <property type="match status" value="1"/>
</dbReference>
<dbReference type="InterPro" id="IPR051013">
    <property type="entry name" value="MBL_superfamily_lactonases"/>
</dbReference>
<evidence type="ECO:0000313" key="8">
    <source>
        <dbReference type="Proteomes" id="UP000218811"/>
    </source>
</evidence>
<dbReference type="InterPro" id="IPR001279">
    <property type="entry name" value="Metallo-B-lactamas"/>
</dbReference>
<dbReference type="SMART" id="SM00849">
    <property type="entry name" value="Lactamase_B"/>
    <property type="match status" value="1"/>
</dbReference>
<keyword evidence="4 7" id="KW-0378">Hydrolase</keyword>
<evidence type="ECO:0000256" key="2">
    <source>
        <dbReference type="ARBA" id="ARBA00007749"/>
    </source>
</evidence>
<organism evidence="7 8">
    <name type="scientific">Wolfiporia cocos (strain MD-104)</name>
    <name type="common">Brown rot fungus</name>
    <dbReference type="NCBI Taxonomy" id="742152"/>
    <lineage>
        <taxon>Eukaryota</taxon>
        <taxon>Fungi</taxon>
        <taxon>Dikarya</taxon>
        <taxon>Basidiomycota</taxon>
        <taxon>Agaricomycotina</taxon>
        <taxon>Agaricomycetes</taxon>
        <taxon>Polyporales</taxon>
        <taxon>Phaeolaceae</taxon>
        <taxon>Wolfiporia</taxon>
    </lineage>
</organism>
<dbReference type="STRING" id="742152.A0A2H3JCM6"/>
<evidence type="ECO:0000259" key="6">
    <source>
        <dbReference type="SMART" id="SM00849"/>
    </source>
</evidence>
<dbReference type="SUPFAM" id="SSF56281">
    <property type="entry name" value="Metallo-hydrolase/oxidoreductase"/>
    <property type="match status" value="1"/>
</dbReference>
<proteinExistence type="inferred from homology"/>
<keyword evidence="5" id="KW-0862">Zinc</keyword>
<protein>
    <submittedName>
        <fullName evidence="7">Metallo-hydrolase/oxidoreductase</fullName>
    </submittedName>
</protein>
<evidence type="ECO:0000256" key="5">
    <source>
        <dbReference type="ARBA" id="ARBA00022833"/>
    </source>
</evidence>
<keyword evidence="8" id="KW-1185">Reference proteome</keyword>
<dbReference type="Gene3D" id="3.60.15.10">
    <property type="entry name" value="Ribonuclease Z/Hydroxyacylglutathione hydrolase-like"/>
    <property type="match status" value="1"/>
</dbReference>
<sequence length="294" mass="32545">MSLPLPAENQAYCTVSALEAGFVNAPLAQFIDHPREDELVLFPCLSFLLRHSTSQELLMFDLGVPKDWEKSLPPVYHKMFERGNFSIEVPQDAAEALQKGGYDPAQIAHVCLSHLHFDHHGDHRPFTNATFIVGEETRALIESGYPINPDSHFRQDLVPHERTRYLSTTDMQPVGPFPHALDFYGDGSLYLVDTPGHLPGHLCLLARTSPDGGWIFLAGDAAHDHRLISGEVGIGDSARYGCIHHDKAMTMETIKRISALAGLPRVQIILAHDRPWHEKHAGSAAFLPGSIDSL</sequence>
<accession>A0A2H3JCM6</accession>
<feature type="domain" description="Metallo-beta-lactamase" evidence="6">
    <location>
        <begin position="43"/>
        <end position="272"/>
    </location>
</feature>
<dbReference type="PANTHER" id="PTHR42978:SF2">
    <property type="entry name" value="102 KBASES UNSTABLE REGION: FROM 1 TO 119443"/>
    <property type="match status" value="1"/>
</dbReference>
<gene>
    <name evidence="7" type="ORF">WOLCODRAFT_142874</name>
</gene>
<dbReference type="OMA" id="GDCCHDP"/>
<dbReference type="CDD" id="cd07730">
    <property type="entry name" value="metallo-hydrolase-like_MBL-fold"/>
    <property type="match status" value="1"/>
</dbReference>
<comment type="cofactor">
    <cofactor evidence="1">
        <name>Zn(2+)</name>
        <dbReference type="ChEBI" id="CHEBI:29105"/>
    </cofactor>
</comment>
<dbReference type="OrthoDB" id="10250730at2759"/>
<dbReference type="InterPro" id="IPR036866">
    <property type="entry name" value="RibonucZ/Hydroxyglut_hydro"/>
</dbReference>
<comment type="similarity">
    <text evidence="2">Belongs to the metallo-beta-lactamase superfamily.</text>
</comment>
<dbReference type="AlphaFoldDB" id="A0A2H3JCM6"/>
<evidence type="ECO:0000256" key="1">
    <source>
        <dbReference type="ARBA" id="ARBA00001947"/>
    </source>
</evidence>
<evidence type="ECO:0000256" key="4">
    <source>
        <dbReference type="ARBA" id="ARBA00022801"/>
    </source>
</evidence>
<evidence type="ECO:0000313" key="7">
    <source>
        <dbReference type="EMBL" id="PCH40012.1"/>
    </source>
</evidence>
<name>A0A2H3JCM6_WOLCO</name>